<reference evidence="4 5" key="1">
    <citation type="journal article" date="2014" name="J. Microbiol.">
        <title>Diaminobutyricibacter tongyongensis gen. nov., sp. nov. and Homoserinibacter gongjuensis gen. nov., sp. nov. belong to the family Microbacteriaceae.</title>
        <authorList>
            <person name="Kim S.J."/>
            <person name="Ahn J.H."/>
            <person name="Weon H.Y."/>
            <person name="Hamada M."/>
            <person name="Suzuki K."/>
            <person name="Kwon S.W."/>
        </authorList>
    </citation>
    <scope>NUCLEOTIDE SEQUENCE [LARGE SCALE GENOMIC DNA]</scope>
    <source>
        <strain evidence="4 5">NBRC 108724</strain>
    </source>
</reference>
<dbReference type="Pfam" id="PF14016">
    <property type="entry name" value="DUF4232"/>
    <property type="match status" value="1"/>
</dbReference>
<proteinExistence type="predicted"/>
<keyword evidence="2" id="KW-0472">Membrane</keyword>
<dbReference type="AlphaFoldDB" id="A0A6L9XYB6"/>
<dbReference type="InterPro" id="IPR025326">
    <property type="entry name" value="DUF4232"/>
</dbReference>
<evidence type="ECO:0000313" key="5">
    <source>
        <dbReference type="Proteomes" id="UP000474967"/>
    </source>
</evidence>
<evidence type="ECO:0000256" key="2">
    <source>
        <dbReference type="SAM" id="Phobius"/>
    </source>
</evidence>
<organism evidence="4 5">
    <name type="scientific">Leifsonia tongyongensis</name>
    <dbReference type="NCBI Taxonomy" id="1268043"/>
    <lineage>
        <taxon>Bacteria</taxon>
        <taxon>Bacillati</taxon>
        <taxon>Actinomycetota</taxon>
        <taxon>Actinomycetes</taxon>
        <taxon>Micrococcales</taxon>
        <taxon>Microbacteriaceae</taxon>
        <taxon>Leifsonia</taxon>
    </lineage>
</organism>
<feature type="compositionally biased region" description="Pro residues" evidence="1">
    <location>
        <begin position="50"/>
        <end position="74"/>
    </location>
</feature>
<feature type="region of interest" description="Disordered" evidence="1">
    <location>
        <begin position="49"/>
        <end position="83"/>
    </location>
</feature>
<feature type="domain" description="DUF4232" evidence="3">
    <location>
        <begin position="84"/>
        <end position="216"/>
    </location>
</feature>
<gene>
    <name evidence="4" type="ORF">G3T36_11165</name>
</gene>
<sequence>MAQSNSSGQAGGQTPGTRGRTLAIIILSVFAALLVGIIIWLVATSNATPAPTPTPSPTTTPSPTVTPTPTPTPTPTATAGTGTCGVSTLTITLGETEGAAGSRYVPIIFTNKGSVGCTLTGYPAVSFVGNGNGTPIGPPADNDPTTPPAQQLVSPGSSVTAQLRVAVAQNFSGCTVVTPDGFRIAPPGSSASAFVAFTALQACDNPSIHLLTVQSVAPKH</sequence>
<keyword evidence="2" id="KW-0812">Transmembrane</keyword>
<accession>A0A6L9XYB6</accession>
<dbReference type="EMBL" id="JAAGWY010000002">
    <property type="protein sequence ID" value="NEN06432.1"/>
    <property type="molecule type" value="Genomic_DNA"/>
</dbReference>
<feature type="region of interest" description="Disordered" evidence="1">
    <location>
        <begin position="133"/>
        <end position="154"/>
    </location>
</feature>
<feature type="transmembrane region" description="Helical" evidence="2">
    <location>
        <begin position="21"/>
        <end position="43"/>
    </location>
</feature>
<evidence type="ECO:0000313" key="4">
    <source>
        <dbReference type="EMBL" id="NEN06432.1"/>
    </source>
</evidence>
<keyword evidence="5" id="KW-1185">Reference proteome</keyword>
<evidence type="ECO:0000256" key="1">
    <source>
        <dbReference type="SAM" id="MobiDB-lite"/>
    </source>
</evidence>
<protein>
    <submittedName>
        <fullName evidence="4">DUF4232 domain-containing protein</fullName>
    </submittedName>
</protein>
<comment type="caution">
    <text evidence="4">The sequence shown here is derived from an EMBL/GenBank/DDBJ whole genome shotgun (WGS) entry which is preliminary data.</text>
</comment>
<name>A0A6L9XYB6_9MICO</name>
<dbReference type="Proteomes" id="UP000474967">
    <property type="component" value="Unassembled WGS sequence"/>
</dbReference>
<dbReference type="RefSeq" id="WP_163289849.1">
    <property type="nucleotide sequence ID" value="NZ_JAAGWY010000002.1"/>
</dbReference>
<evidence type="ECO:0000259" key="3">
    <source>
        <dbReference type="Pfam" id="PF14016"/>
    </source>
</evidence>
<keyword evidence="2" id="KW-1133">Transmembrane helix</keyword>